<dbReference type="PANTHER" id="PTHR11059:SF0">
    <property type="entry name" value="DNA REPAIR PROTEIN RECN"/>
    <property type="match status" value="1"/>
</dbReference>
<dbReference type="CDD" id="cd03241">
    <property type="entry name" value="ABC_RecN"/>
    <property type="match status" value="1"/>
</dbReference>
<comment type="function">
    <text evidence="1">May be involved in recombinational repair of damaged DNA.</text>
</comment>
<evidence type="ECO:0000256" key="8">
    <source>
        <dbReference type="ARBA" id="ARBA00033408"/>
    </source>
</evidence>
<reference evidence="10 11" key="1">
    <citation type="submission" date="2014-03" db="EMBL/GenBank/DDBJ databases">
        <title>Genomics of Bifidobacteria.</title>
        <authorList>
            <person name="Ventura M."/>
            <person name="Milani C."/>
            <person name="Lugli G.A."/>
        </authorList>
    </citation>
    <scope>NUCLEOTIDE SEQUENCE [LARGE SCALE GENOMIC DNA]</scope>
    <source>
        <strain evidence="10 11">DSM 22767</strain>
    </source>
</reference>
<dbReference type="Gene3D" id="3.40.50.300">
    <property type="entry name" value="P-loop containing nucleotide triphosphate hydrolases"/>
    <property type="match status" value="2"/>
</dbReference>
<gene>
    <name evidence="10" type="ORF">BBOH_0128</name>
</gene>
<dbReference type="InterPro" id="IPR004604">
    <property type="entry name" value="DNA_recomb/repair_RecN"/>
</dbReference>
<accession>A0A086ZJF6</accession>
<keyword evidence="6" id="KW-0067">ATP-binding</keyword>
<evidence type="ECO:0000313" key="11">
    <source>
        <dbReference type="Proteomes" id="UP000029096"/>
    </source>
</evidence>
<proteinExistence type="inferred from homology"/>
<dbReference type="eggNOG" id="COG0497">
    <property type="taxonomic scope" value="Bacteria"/>
</dbReference>
<dbReference type="InterPro" id="IPR027417">
    <property type="entry name" value="P-loop_NTPase"/>
</dbReference>
<dbReference type="PIRSF" id="PIRSF003128">
    <property type="entry name" value="RecN"/>
    <property type="match status" value="1"/>
</dbReference>
<dbReference type="Proteomes" id="UP000029096">
    <property type="component" value="Unassembled WGS sequence"/>
</dbReference>
<evidence type="ECO:0000256" key="2">
    <source>
        <dbReference type="ARBA" id="ARBA00009441"/>
    </source>
</evidence>
<dbReference type="RefSeq" id="WP_033520204.1">
    <property type="nucleotide sequence ID" value="NZ_JDUS01000001.1"/>
</dbReference>
<evidence type="ECO:0000256" key="4">
    <source>
        <dbReference type="ARBA" id="ARBA00022741"/>
    </source>
</evidence>
<dbReference type="GO" id="GO:0043590">
    <property type="term" value="C:bacterial nucleoid"/>
    <property type="evidence" value="ECO:0007669"/>
    <property type="project" value="TreeGrafter"/>
</dbReference>
<dbReference type="GO" id="GO:0006281">
    <property type="term" value="P:DNA repair"/>
    <property type="evidence" value="ECO:0007669"/>
    <property type="project" value="UniProtKB-KW"/>
</dbReference>
<comment type="similarity">
    <text evidence="2">Belongs to the RecN family.</text>
</comment>
<evidence type="ECO:0000256" key="7">
    <source>
        <dbReference type="ARBA" id="ARBA00023204"/>
    </source>
</evidence>
<dbReference type="SUPFAM" id="SSF52540">
    <property type="entry name" value="P-loop containing nucleoside triphosphate hydrolases"/>
    <property type="match status" value="1"/>
</dbReference>
<dbReference type="GO" id="GO:0005524">
    <property type="term" value="F:ATP binding"/>
    <property type="evidence" value="ECO:0007669"/>
    <property type="project" value="UniProtKB-KW"/>
</dbReference>
<evidence type="ECO:0000256" key="5">
    <source>
        <dbReference type="ARBA" id="ARBA00022763"/>
    </source>
</evidence>
<evidence type="ECO:0000256" key="3">
    <source>
        <dbReference type="ARBA" id="ARBA00021315"/>
    </source>
</evidence>
<evidence type="ECO:0000256" key="1">
    <source>
        <dbReference type="ARBA" id="ARBA00003618"/>
    </source>
</evidence>
<dbReference type="OrthoDB" id="9806954at2"/>
<evidence type="ECO:0000313" key="10">
    <source>
        <dbReference type="EMBL" id="KFI46656.1"/>
    </source>
</evidence>
<dbReference type="STRING" id="1437606.BBOH_0128"/>
<name>A0A086ZJF6_9BIFI</name>
<keyword evidence="11" id="KW-1185">Reference proteome</keyword>
<comment type="caution">
    <text evidence="10">The sequence shown here is derived from an EMBL/GenBank/DDBJ whole genome shotgun (WGS) entry which is preliminary data.</text>
</comment>
<feature type="domain" description="RecF/RecN/SMC N-terminal" evidence="9">
    <location>
        <begin position="2"/>
        <end position="551"/>
    </location>
</feature>
<keyword evidence="7" id="KW-0234">DNA repair</keyword>
<protein>
    <recommendedName>
        <fullName evidence="3">DNA repair protein RecN</fullName>
    </recommendedName>
    <alternativeName>
        <fullName evidence="8">Recombination protein N</fullName>
    </alternativeName>
</protein>
<dbReference type="EMBL" id="JGYP01000001">
    <property type="protein sequence ID" value="KFI46656.1"/>
    <property type="molecule type" value="Genomic_DNA"/>
</dbReference>
<sequence>MLEELEVRDLGPIHSAVLTPGAGMTAITGETGAGKSMLLNAIRLISGEASNVATVSSRAKSAWAQGVFTVPQGSAAAQIALESGALDDDKSRNDGNEKVDGDALDAELFLSRSVPKSGRSRAVLNGHSVPRTLLAELAGELVTIHGQSDQLRIASSARQREFLDGVAADESELSAYTEAWRTLTAMDERLAKTLGRQASDLQRVDYLRDSIARIERLEPHPGEYAELRERRAHIENAAEINHGVGAALGALDASQMDEQADGVGAISAVNTAIRSLRSIKAEGNFGQLADRLDTLSNELSDVVYALSLELDFDEDAGALDDLNSRIHDLDELMKKWGPSLEDVLAWHDKAVYEVEDLDASPEKIEELKAERQKAFQAALSAAEVLSDKRKKAAQRLSAMVTKELSSLAMAGAKFDIRVNSRVHSAKDNTIGDGAFDKSGQVHDTWPLDANGCDDVEFLFTPFSGSAPLPMGKSASGGELSRLMLALELSAASMRPDGTTSDNRQQPSNMTFIFDEVDAGVGGKAAVELGRRLAKLARDAQVIVVTHLPQVACWAGTQFVVSKGPTTSTATSTGTRVETTVAEVTGEQRVHEIARMLSGSESATSLNHAKELLESSRL</sequence>
<evidence type="ECO:0000256" key="6">
    <source>
        <dbReference type="ARBA" id="ARBA00022840"/>
    </source>
</evidence>
<dbReference type="NCBIfam" id="TIGR00634">
    <property type="entry name" value="recN"/>
    <property type="match status" value="1"/>
</dbReference>
<keyword evidence="4" id="KW-0547">Nucleotide-binding</keyword>
<evidence type="ECO:0000259" key="9">
    <source>
        <dbReference type="Pfam" id="PF02463"/>
    </source>
</evidence>
<dbReference type="GO" id="GO:0009432">
    <property type="term" value="P:SOS response"/>
    <property type="evidence" value="ECO:0007669"/>
    <property type="project" value="TreeGrafter"/>
</dbReference>
<dbReference type="GO" id="GO:0006310">
    <property type="term" value="P:DNA recombination"/>
    <property type="evidence" value="ECO:0007669"/>
    <property type="project" value="InterPro"/>
</dbReference>
<dbReference type="InterPro" id="IPR003395">
    <property type="entry name" value="RecF/RecN/SMC_N"/>
</dbReference>
<dbReference type="AlphaFoldDB" id="A0A086ZJF6"/>
<keyword evidence="5" id="KW-0227">DNA damage</keyword>
<organism evidence="10 11">
    <name type="scientific">Bifidobacterium bohemicum DSM 22767</name>
    <dbReference type="NCBI Taxonomy" id="1437606"/>
    <lineage>
        <taxon>Bacteria</taxon>
        <taxon>Bacillati</taxon>
        <taxon>Actinomycetota</taxon>
        <taxon>Actinomycetes</taxon>
        <taxon>Bifidobacteriales</taxon>
        <taxon>Bifidobacteriaceae</taxon>
        <taxon>Bifidobacterium</taxon>
    </lineage>
</organism>
<dbReference type="PANTHER" id="PTHR11059">
    <property type="entry name" value="DNA REPAIR PROTEIN RECN"/>
    <property type="match status" value="1"/>
</dbReference>
<dbReference type="Pfam" id="PF02463">
    <property type="entry name" value="SMC_N"/>
    <property type="match status" value="1"/>
</dbReference>